<keyword evidence="2" id="KW-0812">Transmembrane</keyword>
<gene>
    <name evidence="3" type="ORF">TIFTF001_049229</name>
    <name evidence="4" type="ORF">TIFTF001_049230</name>
</gene>
<keyword evidence="2" id="KW-1133">Transmembrane helix</keyword>
<evidence type="ECO:0000313" key="3">
    <source>
        <dbReference type="EMBL" id="GMN25617.1"/>
    </source>
</evidence>
<keyword evidence="2" id="KW-0472">Membrane</keyword>
<proteinExistence type="predicted"/>
<name>A0AA87ZG14_FICCA</name>
<feature type="transmembrane region" description="Helical" evidence="2">
    <location>
        <begin position="12"/>
        <end position="28"/>
    </location>
</feature>
<evidence type="ECO:0000256" key="2">
    <source>
        <dbReference type="SAM" id="Phobius"/>
    </source>
</evidence>
<protein>
    <submittedName>
        <fullName evidence="4">Uncharacterized protein</fullName>
    </submittedName>
</protein>
<dbReference type="EMBL" id="BTGU01006937">
    <property type="protein sequence ID" value="GMN25617.1"/>
    <property type="molecule type" value="Genomic_DNA"/>
</dbReference>
<comment type="caution">
    <text evidence="4">The sequence shown here is derived from an EMBL/GenBank/DDBJ whole genome shotgun (WGS) entry which is preliminary data.</text>
</comment>
<feature type="region of interest" description="Disordered" evidence="1">
    <location>
        <begin position="42"/>
        <end position="75"/>
    </location>
</feature>
<dbReference type="AlphaFoldDB" id="A0AA87ZG14"/>
<accession>A0AA87ZG14</accession>
<reference evidence="4" key="1">
    <citation type="submission" date="2023-07" db="EMBL/GenBank/DDBJ databases">
        <title>draft genome sequence of fig (Ficus carica).</title>
        <authorList>
            <person name="Takahashi T."/>
            <person name="Nishimura K."/>
        </authorList>
    </citation>
    <scope>NUCLEOTIDE SEQUENCE</scope>
</reference>
<evidence type="ECO:0000313" key="4">
    <source>
        <dbReference type="EMBL" id="GMN25633.1"/>
    </source>
</evidence>
<feature type="compositionally biased region" description="Low complexity" evidence="1">
    <location>
        <begin position="43"/>
        <end position="57"/>
    </location>
</feature>
<evidence type="ECO:0000256" key="1">
    <source>
        <dbReference type="SAM" id="MobiDB-lite"/>
    </source>
</evidence>
<organism evidence="4 5">
    <name type="scientific">Ficus carica</name>
    <name type="common">Common fig</name>
    <dbReference type="NCBI Taxonomy" id="3494"/>
    <lineage>
        <taxon>Eukaryota</taxon>
        <taxon>Viridiplantae</taxon>
        <taxon>Streptophyta</taxon>
        <taxon>Embryophyta</taxon>
        <taxon>Tracheophyta</taxon>
        <taxon>Spermatophyta</taxon>
        <taxon>Magnoliopsida</taxon>
        <taxon>eudicotyledons</taxon>
        <taxon>Gunneridae</taxon>
        <taxon>Pentapetalae</taxon>
        <taxon>rosids</taxon>
        <taxon>fabids</taxon>
        <taxon>Rosales</taxon>
        <taxon>Moraceae</taxon>
        <taxon>Ficeae</taxon>
        <taxon>Ficus</taxon>
    </lineage>
</organism>
<evidence type="ECO:0000313" key="5">
    <source>
        <dbReference type="Proteomes" id="UP001187192"/>
    </source>
</evidence>
<dbReference type="Proteomes" id="UP001187192">
    <property type="component" value="Unassembled WGS sequence"/>
</dbReference>
<keyword evidence="5" id="KW-1185">Reference proteome</keyword>
<sequence length="75" mass="8679">MPRENSPGLKILWLWTIGTAAILVTSVVRTRLRDMESLVNAEQQQQQQQQNQQQDQNFPNDSILIDSEVIREDKS</sequence>
<dbReference type="EMBL" id="BTGU01006938">
    <property type="protein sequence ID" value="GMN25633.1"/>
    <property type="molecule type" value="Genomic_DNA"/>
</dbReference>